<reference evidence="1" key="1">
    <citation type="submission" date="2019-09" db="EMBL/GenBank/DDBJ databases">
        <authorList>
            <person name="Rodrigo-Torres L."/>
            <person name="Arahal R. D."/>
            <person name="Lucena T."/>
        </authorList>
    </citation>
    <scope>NUCLEOTIDE SEQUENCE</scope>
    <source>
        <strain evidence="1">ISS653</strain>
    </source>
</reference>
<protein>
    <submittedName>
        <fullName evidence="1">Uncharacterized protein</fullName>
    </submittedName>
</protein>
<evidence type="ECO:0000313" key="1">
    <source>
        <dbReference type="EMBL" id="VVV01785.1"/>
    </source>
</evidence>
<proteinExistence type="predicted"/>
<dbReference type="Proteomes" id="UP000356253">
    <property type="component" value="Unassembled WGS sequence"/>
</dbReference>
<sequence>MKSQKFKCLRKLVWLCSILLLALSLLPNLIPEYWLIDIFSNFKLQYLAVSIFCFVMVIFLFQKKWPAMLVLLISIGWNSYYILPYYFSNKNEHKEAEHQLKISSINLLSSNAEVNLVEKYIQQENPTVIILMELTPQWEILLKDIIQNYPYHHLVPREDNFGIAVLSKHPLKAKTAYFGINQKPSIVSELNFNAKKLTIVATHPAAPVDEKAFELRNLQMNNLMESRLNFSDYLVVIGDFNNSSFSNHFQKLLEANLKDSRLGFGLLPTWPANFTPLQTTLDHCLVSKNINVIDRTVGQNVGSDHLPISVTIEF</sequence>
<dbReference type="EMBL" id="CABVMM010000012">
    <property type="protein sequence ID" value="VVV01785.1"/>
    <property type="molecule type" value="Genomic_DNA"/>
</dbReference>
<comment type="caution">
    <text evidence="1">The sequence shown here is derived from an EMBL/GenBank/DDBJ whole genome shotgun (WGS) entry which is preliminary data.</text>
</comment>
<evidence type="ECO:0000313" key="2">
    <source>
        <dbReference type="Proteomes" id="UP000356253"/>
    </source>
</evidence>
<gene>
    <name evidence="1" type="ORF">FVB9532_03079</name>
</gene>
<organism evidence="1 2">
    <name type="scientific">Mesonia oceanica</name>
    <dbReference type="NCBI Taxonomy" id="2687242"/>
    <lineage>
        <taxon>Bacteria</taxon>
        <taxon>Pseudomonadati</taxon>
        <taxon>Bacteroidota</taxon>
        <taxon>Flavobacteriia</taxon>
        <taxon>Flavobacteriales</taxon>
        <taxon>Flavobacteriaceae</taxon>
        <taxon>Mesonia</taxon>
    </lineage>
</organism>
<name>A0AC61YBW1_9FLAO</name>
<accession>A0AC61YBW1</accession>
<keyword evidence="2" id="KW-1185">Reference proteome</keyword>